<keyword evidence="1" id="KW-0472">Membrane</keyword>
<reference evidence="2 3" key="1">
    <citation type="journal article" date="2019" name="Int. J. Syst. Evol. Microbiol.">
        <title>The Global Catalogue of Microorganisms (GCM) 10K type strain sequencing project: providing services to taxonomists for standard genome sequencing and annotation.</title>
        <authorList>
            <consortium name="The Broad Institute Genomics Platform"/>
            <consortium name="The Broad Institute Genome Sequencing Center for Infectious Disease"/>
            <person name="Wu L."/>
            <person name="Ma J."/>
        </authorList>
    </citation>
    <scope>NUCLEOTIDE SEQUENCE [LARGE SCALE GENOMIC DNA]</scope>
    <source>
        <strain evidence="2 3">JCM 15478</strain>
    </source>
</reference>
<feature type="transmembrane region" description="Helical" evidence="1">
    <location>
        <begin position="197"/>
        <end position="216"/>
    </location>
</feature>
<accession>A0ABN2X3K8</accession>
<evidence type="ECO:0000313" key="2">
    <source>
        <dbReference type="EMBL" id="GAA2104006.1"/>
    </source>
</evidence>
<comment type="caution">
    <text evidence="2">The sequence shown here is derived from an EMBL/GenBank/DDBJ whole genome shotgun (WGS) entry which is preliminary data.</text>
</comment>
<feature type="transmembrane region" description="Helical" evidence="1">
    <location>
        <begin position="144"/>
        <end position="165"/>
    </location>
</feature>
<name>A0ABN2X3K8_9ACTN</name>
<organism evidence="2 3">
    <name type="scientific">Streptomyces albiaxialis</name>
    <dbReference type="NCBI Taxonomy" id="329523"/>
    <lineage>
        <taxon>Bacteria</taxon>
        <taxon>Bacillati</taxon>
        <taxon>Actinomycetota</taxon>
        <taxon>Actinomycetes</taxon>
        <taxon>Kitasatosporales</taxon>
        <taxon>Streptomycetaceae</taxon>
        <taxon>Streptomyces</taxon>
    </lineage>
</organism>
<feature type="transmembrane region" description="Helical" evidence="1">
    <location>
        <begin position="49"/>
        <end position="72"/>
    </location>
</feature>
<feature type="transmembrane region" description="Helical" evidence="1">
    <location>
        <begin position="93"/>
        <end position="118"/>
    </location>
</feature>
<keyword evidence="1" id="KW-0812">Transmembrane</keyword>
<gene>
    <name evidence="2" type="ORF">GCM10009801_79370</name>
</gene>
<feature type="transmembrane region" description="Helical" evidence="1">
    <location>
        <begin position="353"/>
        <end position="377"/>
    </location>
</feature>
<evidence type="ECO:0008006" key="4">
    <source>
        <dbReference type="Google" id="ProtNLM"/>
    </source>
</evidence>
<keyword evidence="3" id="KW-1185">Reference proteome</keyword>
<dbReference type="RefSeq" id="WP_344535590.1">
    <property type="nucleotide sequence ID" value="NZ_BAAAPE010000029.1"/>
</dbReference>
<protein>
    <recommendedName>
        <fullName evidence="4">Integral membrane protein</fullName>
    </recommendedName>
</protein>
<feature type="transmembrane region" description="Helical" evidence="1">
    <location>
        <begin position="309"/>
        <end position="333"/>
    </location>
</feature>
<evidence type="ECO:0000256" key="1">
    <source>
        <dbReference type="SAM" id="Phobius"/>
    </source>
</evidence>
<keyword evidence="1" id="KW-1133">Transmembrane helix</keyword>
<feature type="transmembrane region" description="Helical" evidence="1">
    <location>
        <begin position="222"/>
        <end position="246"/>
    </location>
</feature>
<sequence>MLALRLARGARPFALLRRLPLLAASAGVSALLLATLAHAHTHRGHTAESAARLLWCLVPLAVTAGLAGALARTDTSGTTRGALDAAGLGAARLPLLAAASAALTAALGSVLVLLTVTLPREDPRGPVLPGTAVRLPAPSEPLPLPAGVTLLCVVPLAAALAAAWATRPGREPRTVTARFEGGAESESGPAHVPGPRASLLGGCLLASCGAALGVTVSPPGGWALAALGLVAAGPGLVHVTGRLLAAGRPGAVRLLAGRGLQREAPRVGRPLGVLCAVASAGLAAAWAHGSAAGRTALPGLPGLPGPPGALTALGAAVVLCCVAVGALTSLAGVRASRAHGTAVLAGLGAPRALLRRVALARAGTLLCALALLVWVMARLAPLPVG</sequence>
<feature type="transmembrane region" description="Helical" evidence="1">
    <location>
        <begin position="267"/>
        <end position="289"/>
    </location>
</feature>
<proteinExistence type="predicted"/>
<dbReference type="Proteomes" id="UP001500016">
    <property type="component" value="Unassembled WGS sequence"/>
</dbReference>
<dbReference type="EMBL" id="BAAAPE010000029">
    <property type="protein sequence ID" value="GAA2104006.1"/>
    <property type="molecule type" value="Genomic_DNA"/>
</dbReference>
<evidence type="ECO:0000313" key="3">
    <source>
        <dbReference type="Proteomes" id="UP001500016"/>
    </source>
</evidence>